<dbReference type="GO" id="GO:0003723">
    <property type="term" value="F:RNA binding"/>
    <property type="evidence" value="ECO:0007669"/>
    <property type="project" value="UniProtKB-KW"/>
</dbReference>
<keyword evidence="1" id="KW-0694">RNA-binding</keyword>
<dbReference type="InterPro" id="IPR035979">
    <property type="entry name" value="RBD_domain_sf"/>
</dbReference>
<dbReference type="EMBL" id="PGEM01000167">
    <property type="protein sequence ID" value="PPJ61828.1"/>
    <property type="molecule type" value="Genomic_DNA"/>
</dbReference>
<sequence>MSFDLNRNDLEQLFAKYGTVQNLEVPIDRETGHMRGFALVCMEKDAEEDDAIEALDGSEFMGRGLKVNKADPKDPKIFHQGSRRGTLRDFDD</sequence>
<dbReference type="OrthoDB" id="465979at2"/>
<evidence type="ECO:0000256" key="1">
    <source>
        <dbReference type="ARBA" id="ARBA00022884"/>
    </source>
</evidence>
<dbReference type="Pfam" id="PF00076">
    <property type="entry name" value="RRM_1"/>
    <property type="match status" value="1"/>
</dbReference>
<dbReference type="Gene3D" id="3.30.70.330">
    <property type="match status" value="1"/>
</dbReference>
<feature type="domain" description="RRM" evidence="3">
    <location>
        <begin position="1"/>
        <end position="72"/>
    </location>
</feature>
<evidence type="ECO:0000256" key="2">
    <source>
        <dbReference type="SAM" id="MobiDB-lite"/>
    </source>
</evidence>
<dbReference type="InterPro" id="IPR052462">
    <property type="entry name" value="SLIRP/GR-RBP-like"/>
</dbReference>
<dbReference type="InterPro" id="IPR012677">
    <property type="entry name" value="Nucleotide-bd_a/b_plait_sf"/>
</dbReference>
<protein>
    <submittedName>
        <fullName evidence="4">RNA-binding protein</fullName>
    </submittedName>
</protein>
<keyword evidence="5" id="KW-1185">Reference proteome</keyword>
<proteinExistence type="predicted"/>
<evidence type="ECO:0000313" key="4">
    <source>
        <dbReference type="EMBL" id="PPJ61828.1"/>
    </source>
</evidence>
<evidence type="ECO:0000313" key="5">
    <source>
        <dbReference type="Proteomes" id="UP000239589"/>
    </source>
</evidence>
<dbReference type="PANTHER" id="PTHR48027">
    <property type="entry name" value="HETEROGENEOUS NUCLEAR RIBONUCLEOPROTEIN 87F-RELATED"/>
    <property type="match status" value="1"/>
</dbReference>
<feature type="region of interest" description="Disordered" evidence="2">
    <location>
        <begin position="71"/>
        <end position="92"/>
    </location>
</feature>
<dbReference type="InterPro" id="IPR000504">
    <property type="entry name" value="RRM_dom"/>
</dbReference>
<dbReference type="RefSeq" id="WP_104389268.1">
    <property type="nucleotide sequence ID" value="NZ_PGEM01000167.1"/>
</dbReference>
<dbReference type="PROSITE" id="PS50102">
    <property type="entry name" value="RRM"/>
    <property type="match status" value="1"/>
</dbReference>
<dbReference type="AlphaFoldDB" id="A0A2S6CQ09"/>
<dbReference type="SUPFAM" id="SSF54928">
    <property type="entry name" value="RNA-binding domain, RBD"/>
    <property type="match status" value="1"/>
</dbReference>
<evidence type="ECO:0000259" key="3">
    <source>
        <dbReference type="PROSITE" id="PS50102"/>
    </source>
</evidence>
<gene>
    <name evidence="4" type="ORF">CUN59_18805</name>
</gene>
<dbReference type="Proteomes" id="UP000239589">
    <property type="component" value="Unassembled WGS sequence"/>
</dbReference>
<organism evidence="4 5">
    <name type="scientific">Cuspidothrix issatschenkoi CHARLIE-1</name>
    <dbReference type="NCBI Taxonomy" id="2052836"/>
    <lineage>
        <taxon>Bacteria</taxon>
        <taxon>Bacillati</taxon>
        <taxon>Cyanobacteriota</taxon>
        <taxon>Cyanophyceae</taxon>
        <taxon>Nostocales</taxon>
        <taxon>Aphanizomenonaceae</taxon>
        <taxon>Cuspidothrix</taxon>
    </lineage>
</organism>
<comment type="caution">
    <text evidence="4">The sequence shown here is derived from an EMBL/GenBank/DDBJ whole genome shotgun (WGS) entry which is preliminary data.</text>
</comment>
<reference evidence="4 5" key="1">
    <citation type="submission" date="2018-02" db="EMBL/GenBank/DDBJ databases">
        <title>Discovery of a pederin family compound in a non-symbiotic bloom-forming cyanobacterium.</title>
        <authorList>
            <person name="Kust A."/>
            <person name="Mares J."/>
            <person name="Jokela J."/>
            <person name="Urajova P."/>
            <person name="Hajek J."/>
            <person name="Saurav K."/>
            <person name="Voracova K."/>
            <person name="Fewer D.P."/>
            <person name="Haapaniemi E."/>
            <person name="Permi P."/>
            <person name="Rehakova K."/>
            <person name="Sivonen K."/>
            <person name="Hrouzek P."/>
        </authorList>
    </citation>
    <scope>NUCLEOTIDE SEQUENCE [LARGE SCALE GENOMIC DNA]</scope>
    <source>
        <strain evidence="4 5">CHARLIE-1</strain>
    </source>
</reference>
<dbReference type="SMART" id="SM00360">
    <property type="entry name" value="RRM"/>
    <property type="match status" value="1"/>
</dbReference>
<accession>A0A2S6CQ09</accession>
<name>A0A2S6CQ09_9CYAN</name>